<proteinExistence type="predicted"/>
<dbReference type="GO" id="GO:0016491">
    <property type="term" value="F:oxidoreductase activity"/>
    <property type="evidence" value="ECO:0007669"/>
    <property type="project" value="TreeGrafter"/>
</dbReference>
<gene>
    <name evidence="1" type="ORF">C2845_PM02G22370</name>
</gene>
<dbReference type="Pfam" id="PF13450">
    <property type="entry name" value="NAD_binding_8"/>
    <property type="match status" value="1"/>
</dbReference>
<evidence type="ECO:0000313" key="1">
    <source>
        <dbReference type="EMBL" id="RLN16968.1"/>
    </source>
</evidence>
<evidence type="ECO:0000313" key="2">
    <source>
        <dbReference type="Proteomes" id="UP000275267"/>
    </source>
</evidence>
<keyword evidence="2" id="KW-1185">Reference proteome</keyword>
<dbReference type="InterPro" id="IPR036188">
    <property type="entry name" value="FAD/NAD-bd_sf"/>
</dbReference>
<organism evidence="1 2">
    <name type="scientific">Panicum miliaceum</name>
    <name type="common">Proso millet</name>
    <name type="synonym">Broomcorn millet</name>
    <dbReference type="NCBI Taxonomy" id="4540"/>
    <lineage>
        <taxon>Eukaryota</taxon>
        <taxon>Viridiplantae</taxon>
        <taxon>Streptophyta</taxon>
        <taxon>Embryophyta</taxon>
        <taxon>Tracheophyta</taxon>
        <taxon>Spermatophyta</taxon>
        <taxon>Magnoliopsida</taxon>
        <taxon>Liliopsida</taxon>
        <taxon>Poales</taxon>
        <taxon>Poaceae</taxon>
        <taxon>PACMAD clade</taxon>
        <taxon>Panicoideae</taxon>
        <taxon>Panicodae</taxon>
        <taxon>Paniceae</taxon>
        <taxon>Panicinae</taxon>
        <taxon>Panicum</taxon>
        <taxon>Panicum sect. Panicum</taxon>
    </lineage>
</organism>
<dbReference type="Proteomes" id="UP000275267">
    <property type="component" value="Unassembled WGS sequence"/>
</dbReference>
<reference evidence="2" key="1">
    <citation type="journal article" date="2019" name="Nat. Commun.">
        <title>The genome of broomcorn millet.</title>
        <authorList>
            <person name="Zou C."/>
            <person name="Miki D."/>
            <person name="Li D."/>
            <person name="Tang Q."/>
            <person name="Xiao L."/>
            <person name="Rajput S."/>
            <person name="Deng P."/>
            <person name="Jia W."/>
            <person name="Huang R."/>
            <person name="Zhang M."/>
            <person name="Sun Y."/>
            <person name="Hu J."/>
            <person name="Fu X."/>
            <person name="Schnable P.S."/>
            <person name="Li F."/>
            <person name="Zhang H."/>
            <person name="Feng B."/>
            <person name="Zhu X."/>
            <person name="Liu R."/>
            <person name="Schnable J.C."/>
            <person name="Zhu J.-K."/>
            <person name="Zhang H."/>
        </authorList>
    </citation>
    <scope>NUCLEOTIDE SEQUENCE [LARGE SCALE GENOMIC DNA]</scope>
</reference>
<dbReference type="Gene3D" id="3.50.50.60">
    <property type="entry name" value="FAD/NAD(P)-binding domain"/>
    <property type="match status" value="1"/>
</dbReference>
<dbReference type="AlphaFoldDB" id="A0A3L6S7P7"/>
<name>A0A3L6S7P7_PANMI</name>
<dbReference type="PANTHER" id="PTHR42923:SF17">
    <property type="entry name" value="AMINE OXIDASE DOMAIN-CONTAINING PROTEIN"/>
    <property type="match status" value="1"/>
</dbReference>
<dbReference type="STRING" id="4540.A0A3L6S7P7"/>
<dbReference type="PRINTS" id="PR00419">
    <property type="entry name" value="ADXRDTASE"/>
</dbReference>
<accession>A0A3L6S7P7</accession>
<dbReference type="EMBL" id="PQIB02000005">
    <property type="protein sequence ID" value="RLN16968.1"/>
    <property type="molecule type" value="Genomic_DNA"/>
</dbReference>
<dbReference type="SUPFAM" id="SSF51905">
    <property type="entry name" value="FAD/NAD(P)-binding domain"/>
    <property type="match status" value="1"/>
</dbReference>
<dbReference type="OrthoDB" id="688977at2759"/>
<sequence>MRVAVVGAGVTGLSAAHELARSGGEVRVTLHEKEDHLGGHAKTVDVGDGSTGPIRLDLGFMIFNQVLTPSFLVLVETIVRTSLASPYVAWRRRHLDYDTMASMDVVARAVMSVRLPMATAGVSRLVVGQMQHGTHGAASVRGRAPAAARAVMGQG</sequence>
<protein>
    <recommendedName>
        <fullName evidence="3">Amine oxidase domain-containing protein</fullName>
    </recommendedName>
</protein>
<dbReference type="PANTHER" id="PTHR42923">
    <property type="entry name" value="PROTOPORPHYRINOGEN OXIDASE"/>
    <property type="match status" value="1"/>
</dbReference>
<comment type="caution">
    <text evidence="1">The sequence shown here is derived from an EMBL/GenBank/DDBJ whole genome shotgun (WGS) entry which is preliminary data.</text>
</comment>
<dbReference type="InterPro" id="IPR050464">
    <property type="entry name" value="Zeta_carotene_desat/Oxidored"/>
</dbReference>
<evidence type="ECO:0008006" key="3">
    <source>
        <dbReference type="Google" id="ProtNLM"/>
    </source>
</evidence>